<comment type="caution">
    <text evidence="3">The sequence shown here is derived from an EMBL/GenBank/DDBJ whole genome shotgun (WGS) entry which is preliminary data.</text>
</comment>
<name>A0A917YHT1_9RHOB</name>
<feature type="region of interest" description="Disordered" evidence="1">
    <location>
        <begin position="158"/>
        <end position="181"/>
    </location>
</feature>
<dbReference type="AlphaFoldDB" id="A0A917YHT1"/>
<evidence type="ECO:0000313" key="4">
    <source>
        <dbReference type="Proteomes" id="UP000598196"/>
    </source>
</evidence>
<sequence length="181" mass="19789">MTTGPEMPEDVSQKPPVAVATAPEARIKRWRMAFFASLAVNLLFLGVVGGAILKGPPPRMSGGDPGLGAYADALDDEDRKALRMAFRGSESSVREVRRAIAEQQAAVIAALRAQPFQPEALDSALQRQHTTIADQIALGQQILRDRLVAMTDDQRAAFADRLEHSQKRKRDDRHGDRPGKP</sequence>
<feature type="transmembrane region" description="Helical" evidence="2">
    <location>
        <begin position="32"/>
        <end position="53"/>
    </location>
</feature>
<evidence type="ECO:0008006" key="5">
    <source>
        <dbReference type="Google" id="ProtNLM"/>
    </source>
</evidence>
<feature type="compositionally biased region" description="Basic and acidic residues" evidence="1">
    <location>
        <begin position="172"/>
        <end position="181"/>
    </location>
</feature>
<keyword evidence="2" id="KW-1133">Transmembrane helix</keyword>
<evidence type="ECO:0000256" key="2">
    <source>
        <dbReference type="SAM" id="Phobius"/>
    </source>
</evidence>
<keyword evidence="4" id="KW-1185">Reference proteome</keyword>
<dbReference type="InterPro" id="IPR025961">
    <property type="entry name" value="Metal_resist"/>
</dbReference>
<evidence type="ECO:0000256" key="1">
    <source>
        <dbReference type="SAM" id="MobiDB-lite"/>
    </source>
</evidence>
<evidence type="ECO:0000313" key="3">
    <source>
        <dbReference type="EMBL" id="GGO28640.1"/>
    </source>
</evidence>
<accession>A0A917YHT1</accession>
<keyword evidence="2" id="KW-0812">Transmembrane</keyword>
<protein>
    <recommendedName>
        <fullName evidence="5">Periplasmic heavy metal sensor</fullName>
    </recommendedName>
</protein>
<keyword evidence="2" id="KW-0472">Membrane</keyword>
<proteinExistence type="predicted"/>
<gene>
    <name evidence="3" type="ORF">GCM10010991_11630</name>
</gene>
<reference evidence="3 4" key="1">
    <citation type="journal article" date="2014" name="Int. J. Syst. Evol. Microbiol.">
        <title>Complete genome sequence of Corynebacterium casei LMG S-19264T (=DSM 44701T), isolated from a smear-ripened cheese.</title>
        <authorList>
            <consortium name="US DOE Joint Genome Institute (JGI-PGF)"/>
            <person name="Walter F."/>
            <person name="Albersmeier A."/>
            <person name="Kalinowski J."/>
            <person name="Ruckert C."/>
        </authorList>
    </citation>
    <scope>NUCLEOTIDE SEQUENCE [LARGE SCALE GENOMIC DNA]</scope>
    <source>
        <strain evidence="3 4">CGMCC 1.7029</strain>
    </source>
</reference>
<dbReference type="OrthoDB" id="7876971at2"/>
<dbReference type="RefSeq" id="WP_158635525.1">
    <property type="nucleotide sequence ID" value="NZ_BMLP01000001.1"/>
</dbReference>
<dbReference type="Proteomes" id="UP000598196">
    <property type="component" value="Unassembled WGS sequence"/>
</dbReference>
<dbReference type="EMBL" id="BMLP01000001">
    <property type="protein sequence ID" value="GGO28640.1"/>
    <property type="molecule type" value="Genomic_DNA"/>
</dbReference>
<dbReference type="Pfam" id="PF13801">
    <property type="entry name" value="Metal_resist"/>
    <property type="match status" value="1"/>
</dbReference>
<organism evidence="3 4">
    <name type="scientific">Gemmobacter aquaticus</name>
    <dbReference type="NCBI Taxonomy" id="490185"/>
    <lineage>
        <taxon>Bacteria</taxon>
        <taxon>Pseudomonadati</taxon>
        <taxon>Pseudomonadota</taxon>
        <taxon>Alphaproteobacteria</taxon>
        <taxon>Rhodobacterales</taxon>
        <taxon>Paracoccaceae</taxon>
        <taxon>Gemmobacter</taxon>
    </lineage>
</organism>